<dbReference type="Proteomes" id="UP000264036">
    <property type="component" value="Unassembled WGS sequence"/>
</dbReference>
<reference evidence="3 4" key="1">
    <citation type="journal article" date="2018" name="Nat. Biotechnol.">
        <title>A standardized bacterial taxonomy based on genome phylogeny substantially revises the tree of life.</title>
        <authorList>
            <person name="Parks D.H."/>
            <person name="Chuvochina M."/>
            <person name="Waite D.W."/>
            <person name="Rinke C."/>
            <person name="Skarshewski A."/>
            <person name="Chaumeil P.A."/>
            <person name="Hugenholtz P."/>
        </authorList>
    </citation>
    <scope>NUCLEOTIDE SEQUENCE [LARGE SCALE GENOMIC DNA]</scope>
    <source>
        <strain evidence="3">UBA10707</strain>
    </source>
</reference>
<evidence type="ECO:0000313" key="3">
    <source>
        <dbReference type="EMBL" id="HBP28727.1"/>
    </source>
</evidence>
<evidence type="ECO:0000313" key="4">
    <source>
        <dbReference type="Proteomes" id="UP000264036"/>
    </source>
</evidence>
<dbReference type="SUPFAM" id="SSF56925">
    <property type="entry name" value="OMPA-like"/>
    <property type="match status" value="1"/>
</dbReference>
<proteinExistence type="predicted"/>
<feature type="signal peptide" evidence="2">
    <location>
        <begin position="1"/>
        <end position="25"/>
    </location>
</feature>
<dbReference type="AlphaFoldDB" id="A0A356LCM6"/>
<organism evidence="3 4">
    <name type="scientific">Advenella kashmirensis</name>
    <dbReference type="NCBI Taxonomy" id="310575"/>
    <lineage>
        <taxon>Bacteria</taxon>
        <taxon>Pseudomonadati</taxon>
        <taxon>Pseudomonadota</taxon>
        <taxon>Betaproteobacteria</taxon>
        <taxon>Burkholderiales</taxon>
        <taxon>Alcaligenaceae</taxon>
    </lineage>
</organism>
<comment type="caution">
    <text evidence="3">The sequence shown here is derived from an EMBL/GenBank/DDBJ whole genome shotgun (WGS) entry which is preliminary data.</text>
</comment>
<dbReference type="GO" id="GO:0055085">
    <property type="term" value="P:transmembrane transport"/>
    <property type="evidence" value="ECO:0007669"/>
    <property type="project" value="TreeGrafter"/>
</dbReference>
<evidence type="ECO:0008006" key="5">
    <source>
        <dbReference type="Google" id="ProtNLM"/>
    </source>
</evidence>
<name>A0A356LCM6_9BURK</name>
<dbReference type="PANTHER" id="PTHR36920">
    <property type="match status" value="1"/>
</dbReference>
<comment type="subcellular location">
    <subcellularLocation>
        <location evidence="1">Cell outer membrane</location>
    </subcellularLocation>
</comment>
<keyword evidence="2" id="KW-0732">Signal</keyword>
<dbReference type="InterPro" id="IPR005618">
    <property type="entry name" value="OMPW"/>
</dbReference>
<dbReference type="Pfam" id="PF03922">
    <property type="entry name" value="OmpW"/>
    <property type="match status" value="1"/>
</dbReference>
<feature type="chain" id="PRO_5016783407" description="OmpW family protein" evidence="2">
    <location>
        <begin position="26"/>
        <end position="222"/>
    </location>
</feature>
<accession>A0A356LCM6</accession>
<protein>
    <recommendedName>
        <fullName evidence="5">OmpW family protein</fullName>
    </recommendedName>
</protein>
<evidence type="ECO:0000256" key="1">
    <source>
        <dbReference type="ARBA" id="ARBA00004442"/>
    </source>
</evidence>
<dbReference type="EMBL" id="DOEK01000008">
    <property type="protein sequence ID" value="HBP28727.1"/>
    <property type="molecule type" value="Genomic_DNA"/>
</dbReference>
<dbReference type="InterPro" id="IPR011250">
    <property type="entry name" value="OMP/PagP_B-barrel"/>
</dbReference>
<dbReference type="Gene3D" id="2.40.160.20">
    <property type="match status" value="1"/>
</dbReference>
<sequence>MHIIRHMVAAGALALSSLATLPAAAHEAGDWIVKAGMTSVMPRSGNGTVGKSIAPRGIDLDINDSTRPSFSLTYMATRHLGIELLAAAPFKHDIRGSAADLGGDLGRIGTTRHLPPTLSVQWHFLPDARVQPYVGVGLNYTTFFHTKPTGALRDLGVEKLKLSDSWGLAAQVGADLKINDNWFLNASVRYIDIKTSVRLDGTKIGTAKINPWVATVGVGYRF</sequence>
<gene>
    <name evidence="3" type="ORF">DD666_04860</name>
</gene>
<dbReference type="PANTHER" id="PTHR36920:SF1">
    <property type="entry name" value="OUTER MEMBRANE PROTEIN W"/>
    <property type="match status" value="1"/>
</dbReference>
<evidence type="ECO:0000256" key="2">
    <source>
        <dbReference type="SAM" id="SignalP"/>
    </source>
</evidence>
<dbReference type="GO" id="GO:0009279">
    <property type="term" value="C:cell outer membrane"/>
    <property type="evidence" value="ECO:0007669"/>
    <property type="project" value="UniProtKB-SubCell"/>
</dbReference>